<dbReference type="SUPFAM" id="SSF57184">
    <property type="entry name" value="Growth factor receptor domain"/>
    <property type="match status" value="1"/>
</dbReference>
<dbReference type="OrthoDB" id="427491at2759"/>
<keyword evidence="5" id="KW-1185">Reference proteome</keyword>
<dbReference type="InterPro" id="IPR027417">
    <property type="entry name" value="P-loop_NTPase"/>
</dbReference>
<accession>A0A9P1C9I8</accession>
<evidence type="ECO:0000313" key="5">
    <source>
        <dbReference type="Proteomes" id="UP001152797"/>
    </source>
</evidence>
<reference evidence="4" key="2">
    <citation type="submission" date="2024-04" db="EMBL/GenBank/DDBJ databases">
        <authorList>
            <person name="Chen Y."/>
            <person name="Shah S."/>
            <person name="Dougan E. K."/>
            <person name="Thang M."/>
            <person name="Chan C."/>
        </authorList>
    </citation>
    <scope>NUCLEOTIDE SEQUENCE [LARGE SCALE GENOMIC DNA]</scope>
</reference>
<dbReference type="PROSITE" id="PS50948">
    <property type="entry name" value="PAN"/>
    <property type="match status" value="1"/>
</dbReference>
<evidence type="ECO:0000256" key="1">
    <source>
        <dbReference type="SAM" id="MobiDB-lite"/>
    </source>
</evidence>
<dbReference type="PANTHER" id="PTHR46967">
    <property type="entry name" value="INSULIN-LIKE GROWTH FACTOR BINDING PROTEIN,N-TERMINAL"/>
    <property type="match status" value="1"/>
</dbReference>
<comment type="caution">
    <text evidence="3">The sequence shown here is derived from an EMBL/GenBank/DDBJ whole genome shotgun (WGS) entry which is preliminary data.</text>
</comment>
<dbReference type="InterPro" id="IPR005046">
    <property type="entry name" value="DUF285"/>
</dbReference>
<dbReference type="Proteomes" id="UP001152797">
    <property type="component" value="Unassembled WGS sequence"/>
</dbReference>
<dbReference type="Gene3D" id="3.40.50.300">
    <property type="entry name" value="P-loop containing nucleotide triphosphate hydrolases"/>
    <property type="match status" value="1"/>
</dbReference>
<dbReference type="Gene3D" id="2.10.50.10">
    <property type="entry name" value="Tumor Necrosis Factor Receptor, subunit A, domain 2"/>
    <property type="match status" value="1"/>
</dbReference>
<dbReference type="InterPro" id="IPR009030">
    <property type="entry name" value="Growth_fac_rcpt_cys_sf"/>
</dbReference>
<dbReference type="CDD" id="cd00185">
    <property type="entry name" value="TNFRSF"/>
    <property type="match status" value="1"/>
</dbReference>
<dbReference type="PANTHER" id="PTHR46967:SF2">
    <property type="entry name" value="SUSHI, VON WILLEBRAND FACTOR TYPE A, EGF AND PENTRAXIN DOMAIN-CONTAINING PROTEIN 1-LIKE"/>
    <property type="match status" value="1"/>
</dbReference>
<sequence>MSRRWPGRRGLAAVAAVAVVNLCLVLPSAFLSATRGPQNSRPSRTARRLGPSGGSDPVNNVSPEIAEAGRKYAQRYEDIMLAGRQLWAQMQKKEDVPDKIYFIGTNGNTGKLIGEALMDGLAYVPAPDGTFFLRRKPGVEYPKLIYYLVDADEELGKKAPKSAVDLYMEDPNAYREIETSVLKEFQELETNGIPAGIVVGESAVDVPENLEIMKTGLVVWIDVAPEFSWSKTQMRPKPGGGLFIPFERVRPPVWCIANGWDGDIDDGEAKADYIEMVTQYGEKYEAIADIRLRADVPGIAENQYWGAERLVKAIAELYGISTEGGSVEEEVLERDLEKFLEGARLSKYLQPALDWCDEQGAATIEDIVENTDDFADALSLKPLERKRLAKAAESEPSAQQLLPQVQLQRTAQAVLAASCALLEKTAGLSSLATQAGYQAAAGAPSPQKLFTWLLSLLSLLLPSLETWLRQRPQSEALILKSVQLLPLLPMETWIQQMCLESGAIHSFALVRQRLASKRGGDPGDLQEVTLAKVWFCGNLELCSWALSDAFVGDSFVCIEVLDELQSLELQRRGTFRRLEADFDVISKDNEPAKSSSLPVLKKALGTQFGVSFASKSFFRVSSMVGEEALSEDKAASLLQGVLVKLLPGRLLERLEDALRAFRDASGSFDSFSSWKHLRNALLRWNDTDSKLQLISQYGQLNAWNISTIRNLSRLFQALEDFDEDIGAWDTSGVTDMSFMFAGAKSFNRPIESWNVSSVTDMKAMFYNAAHFNQAIGSWDVAAVRDMSYMFYGAESFNRPIGSWNVSSVTDMRYMFYNAAHFNQAIGSWDVAAVRDMSYMFYGAESFNRPIGSWNVSSVTDMKAMFYNAAHFNQAIGSWDVAAVRDMSYMFYGAESFNRPIGSWNVSGVTDMRDMFYNAAHFNQAIGSWDVAAVRDMSYMFYGAESFNRPIGSWNVSGVTDMNTMFYNAAHFNQAIGSWDVAAVRDMSYMFYGAESFNRPIGSWNVSGVTDMRDMFDNAAHFNQAIGSWDVAAVRDMSYMFYGAESFNRPIGSWNVSGVTDMRYMFYNAAHFNQAIGSWDVAAVRDMSYMFHGAQSFNKPIGLWNVSGVETMSYMFSGATSFDQDLGLWDTSALTDISYVFAGAQNFNKPLSTWNFSAVQNSTGPFDGSAVLRCVHSRTSQAQGWPALSFQAFEFSFEPCPLCPCRDPSLACVDGRCSPLNSGFIDLGRGNWMPAEALATAAGFRQCVEKCQESEDCSAFILQDSGRCFLQRTRPQKSQDHNIGDSLAFLKPSCTTFSCGPGATPKPLGSSPVSVSEAACCSCLDPKVPEPGHRSRGDLRCVSCPEGTEARNESCRTCPAGRYAPAGSKTCQACGPGRVPNANRSGCQTCPPGTYSDLGKWFHLPSIAVGLVVLGLSLFFACHRVKKQWLRESQKRSDQVEMLLQEMDDALWDEQEETVLQDFLQQLSSFGWTPDAVDRQVKEIRARHSHHAGVSMAYLLRDFVQLAQEKSGEVDPTFLRLKEVFWLSDNKLGQDRHCPRDGKPGCALVDMLPFQHRQKQNHFMSWSWQYSLGQLRSALQMWRVQRPAGEIFFYMCFFVNNQFRLIVDGTPAGSDNLEEVFEANLRRTGHVVAVLDTWHQPMYLRRVWTIYEQYVACALHIDVTFVMPYDASVSLSQKLSLGDAGIAEVTGSLCEVNVAHAEAFDPRDEKKVKETIQRSVGFDRVNSHVKSAMVQWISGVVRDKFHQLVNEASEETFYV</sequence>
<feature type="domain" description="Apple" evidence="2">
    <location>
        <begin position="1216"/>
        <end position="1293"/>
    </location>
</feature>
<evidence type="ECO:0000313" key="4">
    <source>
        <dbReference type="EMBL" id="CAL1141397.1"/>
    </source>
</evidence>
<dbReference type="EMBL" id="CAMXCT010001225">
    <property type="protein sequence ID" value="CAI3988022.1"/>
    <property type="molecule type" value="Genomic_DNA"/>
</dbReference>
<organism evidence="3">
    <name type="scientific">Cladocopium goreaui</name>
    <dbReference type="NCBI Taxonomy" id="2562237"/>
    <lineage>
        <taxon>Eukaryota</taxon>
        <taxon>Sar</taxon>
        <taxon>Alveolata</taxon>
        <taxon>Dinophyceae</taxon>
        <taxon>Suessiales</taxon>
        <taxon>Symbiodiniaceae</taxon>
        <taxon>Cladocopium</taxon>
    </lineage>
</organism>
<dbReference type="InterPro" id="IPR011889">
    <property type="entry name" value="Liste_lipo_26"/>
</dbReference>
<reference evidence="3" key="1">
    <citation type="submission" date="2022-10" db="EMBL/GenBank/DDBJ databases">
        <authorList>
            <person name="Chen Y."/>
            <person name="Dougan E. K."/>
            <person name="Chan C."/>
            <person name="Rhodes N."/>
            <person name="Thang M."/>
        </authorList>
    </citation>
    <scope>NUCLEOTIDE SEQUENCE</scope>
</reference>
<dbReference type="EMBL" id="CAMXCT020001225">
    <property type="protein sequence ID" value="CAL1141397.1"/>
    <property type="molecule type" value="Genomic_DNA"/>
</dbReference>
<gene>
    <name evidence="3" type="ORF">C1SCF055_LOCUS15251</name>
</gene>
<dbReference type="NCBIfam" id="TIGR02167">
    <property type="entry name" value="Liste_lipo_26"/>
    <property type="match status" value="7"/>
</dbReference>
<protein>
    <recommendedName>
        <fullName evidence="2">Apple domain-containing protein</fullName>
    </recommendedName>
</protein>
<evidence type="ECO:0000259" key="2">
    <source>
        <dbReference type="PROSITE" id="PS50948"/>
    </source>
</evidence>
<proteinExistence type="predicted"/>
<dbReference type="EMBL" id="CAMXCT030001225">
    <property type="protein sequence ID" value="CAL4775334.1"/>
    <property type="molecule type" value="Genomic_DNA"/>
</dbReference>
<evidence type="ECO:0000313" key="3">
    <source>
        <dbReference type="EMBL" id="CAI3988022.1"/>
    </source>
</evidence>
<dbReference type="InterPro" id="IPR003609">
    <property type="entry name" value="Pan_app"/>
</dbReference>
<dbReference type="Pfam" id="PF03382">
    <property type="entry name" value="DUF285"/>
    <property type="match status" value="2"/>
</dbReference>
<feature type="region of interest" description="Disordered" evidence="1">
    <location>
        <begin position="33"/>
        <end position="62"/>
    </location>
</feature>
<name>A0A9P1C9I8_9DINO</name>